<dbReference type="InterPro" id="IPR020892">
    <property type="entry name" value="Cyclophilin-type_PPIase_CS"/>
</dbReference>
<evidence type="ECO:0000256" key="4">
    <source>
        <dbReference type="RuleBase" id="RU363019"/>
    </source>
</evidence>
<proteinExistence type="inferred from homology"/>
<dbReference type="Gene3D" id="2.40.100.10">
    <property type="entry name" value="Cyclophilin-like"/>
    <property type="match status" value="1"/>
</dbReference>
<evidence type="ECO:0000256" key="2">
    <source>
        <dbReference type="ARBA" id="ARBA00023110"/>
    </source>
</evidence>
<dbReference type="PROSITE" id="PS50072">
    <property type="entry name" value="CSA_PPIASE_2"/>
    <property type="match status" value="1"/>
</dbReference>
<keyword evidence="4" id="KW-0732">Signal</keyword>
<feature type="chain" id="PRO_5044990567" description="Peptidyl-prolyl cis-trans isomerase" evidence="4">
    <location>
        <begin position="19"/>
        <end position="197"/>
    </location>
</feature>
<reference evidence="7" key="1">
    <citation type="journal article" date="2019" name="Int. J. Syst. Evol. Microbiol.">
        <title>The Global Catalogue of Microorganisms (GCM) 10K type strain sequencing project: providing services to taxonomists for standard genome sequencing and annotation.</title>
        <authorList>
            <consortium name="The Broad Institute Genomics Platform"/>
            <consortium name="The Broad Institute Genome Sequencing Center for Infectious Disease"/>
            <person name="Wu L."/>
            <person name="Ma J."/>
        </authorList>
    </citation>
    <scope>NUCLEOTIDE SEQUENCE [LARGE SCALE GENOMIC DNA]</scope>
    <source>
        <strain evidence="7">JCM 17110</strain>
    </source>
</reference>
<feature type="signal peptide" evidence="4">
    <location>
        <begin position="1"/>
        <end position="18"/>
    </location>
</feature>
<dbReference type="EC" id="5.2.1.8" evidence="4"/>
<dbReference type="SUPFAM" id="SSF50891">
    <property type="entry name" value="Cyclophilin-like"/>
    <property type="match status" value="1"/>
</dbReference>
<dbReference type="InterPro" id="IPR002130">
    <property type="entry name" value="Cyclophilin-type_PPIase_dom"/>
</dbReference>
<dbReference type="PROSITE" id="PS00170">
    <property type="entry name" value="CSA_PPIASE_1"/>
    <property type="match status" value="1"/>
</dbReference>
<gene>
    <name evidence="6" type="ORF">GCM10022394_15540</name>
</gene>
<feature type="domain" description="PPIase cyclophilin-type" evidence="5">
    <location>
        <begin position="29"/>
        <end position="180"/>
    </location>
</feature>
<comment type="function">
    <text evidence="4">PPIases accelerate the folding of proteins. It catalyzes the cis-trans isomerization of proline imidic peptide bonds in oligopeptides.</text>
</comment>
<keyword evidence="7" id="KW-1185">Reference proteome</keyword>
<evidence type="ECO:0000256" key="3">
    <source>
        <dbReference type="ARBA" id="ARBA00023235"/>
    </source>
</evidence>
<keyword evidence="3 4" id="KW-0413">Isomerase</keyword>
<dbReference type="GO" id="GO:0016853">
    <property type="term" value="F:isomerase activity"/>
    <property type="evidence" value="ECO:0007669"/>
    <property type="project" value="UniProtKB-KW"/>
</dbReference>
<dbReference type="InterPro" id="IPR029000">
    <property type="entry name" value="Cyclophilin-like_dom_sf"/>
</dbReference>
<organism evidence="6 7">
    <name type="scientific">Zobellella aerophila</name>
    <dbReference type="NCBI Taxonomy" id="870480"/>
    <lineage>
        <taxon>Bacteria</taxon>
        <taxon>Pseudomonadati</taxon>
        <taxon>Pseudomonadota</taxon>
        <taxon>Gammaproteobacteria</taxon>
        <taxon>Aeromonadales</taxon>
        <taxon>Aeromonadaceae</taxon>
        <taxon>Zobellella</taxon>
    </lineage>
</organism>
<protein>
    <recommendedName>
        <fullName evidence="4">Peptidyl-prolyl cis-trans isomerase</fullName>
        <shortName evidence="4">PPIase</shortName>
        <ecNumber evidence="4">5.2.1.8</ecNumber>
    </recommendedName>
</protein>
<dbReference type="PRINTS" id="PR00153">
    <property type="entry name" value="CSAPPISMRASE"/>
</dbReference>
<keyword evidence="2 4" id="KW-0697">Rotamase</keyword>
<comment type="similarity">
    <text evidence="1 4">Belongs to the cyclophilin-type PPIase family.</text>
</comment>
<name>A0ABP6VJ57_9GAMM</name>
<accession>A0ABP6VJ57</accession>
<evidence type="ECO:0000256" key="1">
    <source>
        <dbReference type="ARBA" id="ARBA00007365"/>
    </source>
</evidence>
<evidence type="ECO:0000259" key="5">
    <source>
        <dbReference type="PROSITE" id="PS50072"/>
    </source>
</evidence>
<dbReference type="PANTHER" id="PTHR43246">
    <property type="entry name" value="PEPTIDYL-PROLYL CIS-TRANS ISOMERASE CYP38, CHLOROPLASTIC"/>
    <property type="match status" value="1"/>
</dbReference>
<evidence type="ECO:0000313" key="6">
    <source>
        <dbReference type="EMBL" id="GAA3536821.1"/>
    </source>
</evidence>
<dbReference type="Pfam" id="PF00160">
    <property type="entry name" value="Pro_isomerase"/>
    <property type="match status" value="1"/>
</dbReference>
<dbReference type="RefSeq" id="WP_344956610.1">
    <property type="nucleotide sequence ID" value="NZ_BAABCX010000002.1"/>
</dbReference>
<dbReference type="EMBL" id="BAABCX010000002">
    <property type="protein sequence ID" value="GAA3536821.1"/>
    <property type="molecule type" value="Genomic_DNA"/>
</dbReference>
<dbReference type="Proteomes" id="UP001500795">
    <property type="component" value="Unassembled WGS sequence"/>
</dbReference>
<sequence length="197" mass="21261">MKAFLLLLGCLLSSAVLAGPRVELVTSHGKLQLELDEQAAPLTVANFLRYVDDGSYNNSLFHRLIPGFVVQGGGYDTDYAPLPSYGPIENESDNGLSNRAGTIAMARTQDPHSATRQFYINLSDNLSLDGGRSPGYTVFGRVTAGQEALTRMAGVPTGMNMQLRARDVPDEPIVLLEVRRLGEQAEGPMAQEPVSKP</sequence>
<dbReference type="InterPro" id="IPR044665">
    <property type="entry name" value="E_coli_cyclophilin_A-like"/>
</dbReference>
<comment type="caution">
    <text evidence="6">The sequence shown here is derived from an EMBL/GenBank/DDBJ whole genome shotgun (WGS) entry which is preliminary data.</text>
</comment>
<comment type="catalytic activity">
    <reaction evidence="4">
        <text>[protein]-peptidylproline (omega=180) = [protein]-peptidylproline (omega=0)</text>
        <dbReference type="Rhea" id="RHEA:16237"/>
        <dbReference type="Rhea" id="RHEA-COMP:10747"/>
        <dbReference type="Rhea" id="RHEA-COMP:10748"/>
        <dbReference type="ChEBI" id="CHEBI:83833"/>
        <dbReference type="ChEBI" id="CHEBI:83834"/>
        <dbReference type="EC" id="5.2.1.8"/>
    </reaction>
</comment>
<evidence type="ECO:0000313" key="7">
    <source>
        <dbReference type="Proteomes" id="UP001500795"/>
    </source>
</evidence>